<evidence type="ECO:0000313" key="2">
    <source>
        <dbReference type="Proteomes" id="UP000015106"/>
    </source>
</evidence>
<reference evidence="2" key="1">
    <citation type="journal article" date="2013" name="Nature">
        <title>Draft genome of the wheat A-genome progenitor Triticum urartu.</title>
        <authorList>
            <person name="Ling H.Q."/>
            <person name="Zhao S."/>
            <person name="Liu D."/>
            <person name="Wang J."/>
            <person name="Sun H."/>
            <person name="Zhang C."/>
            <person name="Fan H."/>
            <person name="Li D."/>
            <person name="Dong L."/>
            <person name="Tao Y."/>
            <person name="Gao C."/>
            <person name="Wu H."/>
            <person name="Li Y."/>
            <person name="Cui Y."/>
            <person name="Guo X."/>
            <person name="Zheng S."/>
            <person name="Wang B."/>
            <person name="Yu K."/>
            <person name="Liang Q."/>
            <person name="Yang W."/>
            <person name="Lou X."/>
            <person name="Chen J."/>
            <person name="Feng M."/>
            <person name="Jian J."/>
            <person name="Zhang X."/>
            <person name="Luo G."/>
            <person name="Jiang Y."/>
            <person name="Liu J."/>
            <person name="Wang Z."/>
            <person name="Sha Y."/>
            <person name="Zhang B."/>
            <person name="Wu H."/>
            <person name="Tang D."/>
            <person name="Shen Q."/>
            <person name="Xue P."/>
            <person name="Zou S."/>
            <person name="Wang X."/>
            <person name="Liu X."/>
            <person name="Wang F."/>
            <person name="Yang Y."/>
            <person name="An X."/>
            <person name="Dong Z."/>
            <person name="Zhang K."/>
            <person name="Zhang X."/>
            <person name="Luo M.C."/>
            <person name="Dvorak J."/>
            <person name="Tong Y."/>
            <person name="Wang J."/>
            <person name="Yang H."/>
            <person name="Li Z."/>
            <person name="Wang D."/>
            <person name="Zhang A."/>
            <person name="Wang J."/>
        </authorList>
    </citation>
    <scope>NUCLEOTIDE SEQUENCE</scope>
    <source>
        <strain evidence="2">cv. G1812</strain>
    </source>
</reference>
<evidence type="ECO:0000313" key="1">
    <source>
        <dbReference type="EnsemblPlants" id="TuG1812G0700003078.01.T01.cds376969"/>
    </source>
</evidence>
<proteinExistence type="predicted"/>
<dbReference type="Proteomes" id="UP000015106">
    <property type="component" value="Chromosome 7"/>
</dbReference>
<reference evidence="1" key="2">
    <citation type="submission" date="2018-03" db="EMBL/GenBank/DDBJ databases">
        <title>The Triticum urartu genome reveals the dynamic nature of wheat genome evolution.</title>
        <authorList>
            <person name="Ling H."/>
            <person name="Ma B."/>
            <person name="Shi X."/>
            <person name="Liu H."/>
            <person name="Dong L."/>
            <person name="Sun H."/>
            <person name="Cao Y."/>
            <person name="Gao Q."/>
            <person name="Zheng S."/>
            <person name="Li Y."/>
            <person name="Yu Y."/>
            <person name="Du H."/>
            <person name="Qi M."/>
            <person name="Li Y."/>
            <person name="Yu H."/>
            <person name="Cui Y."/>
            <person name="Wang N."/>
            <person name="Chen C."/>
            <person name="Wu H."/>
            <person name="Zhao Y."/>
            <person name="Zhang J."/>
            <person name="Li Y."/>
            <person name="Zhou W."/>
            <person name="Zhang B."/>
            <person name="Hu W."/>
            <person name="Eijk M."/>
            <person name="Tang J."/>
            <person name="Witsenboer H."/>
            <person name="Zhao S."/>
            <person name="Li Z."/>
            <person name="Zhang A."/>
            <person name="Wang D."/>
            <person name="Liang C."/>
        </authorList>
    </citation>
    <scope>NUCLEOTIDE SEQUENCE [LARGE SCALE GENOMIC DNA]</scope>
    <source>
        <strain evidence="1">cv. G1812</strain>
    </source>
</reference>
<sequence length="31" mass="3696">MPSFPRPNLNYVNNFARSDHKMELSRHPLVQ</sequence>
<reference evidence="1" key="3">
    <citation type="submission" date="2022-06" db="UniProtKB">
        <authorList>
            <consortium name="EnsemblPlants"/>
        </authorList>
    </citation>
    <scope>IDENTIFICATION</scope>
</reference>
<dbReference type="AlphaFoldDB" id="A0A8R7QZB1"/>
<keyword evidence="2" id="KW-1185">Reference proteome</keyword>
<accession>A0A8R7QZB1</accession>
<organism evidence="1 2">
    <name type="scientific">Triticum urartu</name>
    <name type="common">Red wild einkorn</name>
    <name type="synonym">Crithodium urartu</name>
    <dbReference type="NCBI Taxonomy" id="4572"/>
    <lineage>
        <taxon>Eukaryota</taxon>
        <taxon>Viridiplantae</taxon>
        <taxon>Streptophyta</taxon>
        <taxon>Embryophyta</taxon>
        <taxon>Tracheophyta</taxon>
        <taxon>Spermatophyta</taxon>
        <taxon>Magnoliopsida</taxon>
        <taxon>Liliopsida</taxon>
        <taxon>Poales</taxon>
        <taxon>Poaceae</taxon>
        <taxon>BOP clade</taxon>
        <taxon>Pooideae</taxon>
        <taxon>Triticodae</taxon>
        <taxon>Triticeae</taxon>
        <taxon>Triticinae</taxon>
        <taxon>Triticum</taxon>
    </lineage>
</organism>
<protein>
    <submittedName>
        <fullName evidence="1">Uncharacterized protein</fullName>
    </submittedName>
</protein>
<dbReference type="Gramene" id="TuG1812G0700003078.01.T01">
    <property type="protein sequence ID" value="TuG1812G0700003078.01.T01.cds376969"/>
    <property type="gene ID" value="TuG1812G0700003078.01"/>
</dbReference>
<name>A0A8R7QZB1_TRIUA</name>
<dbReference type="EnsemblPlants" id="TuG1812G0700003078.01.T01">
    <property type="protein sequence ID" value="TuG1812G0700003078.01.T01.cds376969"/>
    <property type="gene ID" value="TuG1812G0700003078.01"/>
</dbReference>